<proteinExistence type="predicted"/>
<dbReference type="EMBL" id="BARS01050360">
    <property type="protein sequence ID" value="GAG47751.1"/>
    <property type="molecule type" value="Genomic_DNA"/>
</dbReference>
<dbReference type="InterPro" id="IPR021109">
    <property type="entry name" value="Peptidase_aspartic_dom_sf"/>
</dbReference>
<protein>
    <recommendedName>
        <fullName evidence="1">Peptidase A1 domain-containing protein</fullName>
    </recommendedName>
</protein>
<dbReference type="InterPro" id="IPR033121">
    <property type="entry name" value="PEPTIDASE_A1"/>
</dbReference>
<feature type="non-terminal residue" evidence="2">
    <location>
        <position position="238"/>
    </location>
</feature>
<name>X0ZHA9_9ZZZZ</name>
<dbReference type="Gene3D" id="2.40.70.10">
    <property type="entry name" value="Acid Proteases"/>
    <property type="match status" value="1"/>
</dbReference>
<dbReference type="InterPro" id="IPR001969">
    <property type="entry name" value="Aspartic_peptidase_AS"/>
</dbReference>
<dbReference type="SUPFAM" id="SSF50630">
    <property type="entry name" value="Acid proteases"/>
    <property type="match status" value="1"/>
</dbReference>
<dbReference type="Pfam" id="PF00026">
    <property type="entry name" value="Asp"/>
    <property type="match status" value="1"/>
</dbReference>
<reference evidence="2" key="1">
    <citation type="journal article" date="2014" name="Front. Microbiol.">
        <title>High frequency of phylogenetically diverse reductive dehalogenase-homologous genes in deep subseafloor sedimentary metagenomes.</title>
        <authorList>
            <person name="Kawai M."/>
            <person name="Futagami T."/>
            <person name="Toyoda A."/>
            <person name="Takaki Y."/>
            <person name="Nishi S."/>
            <person name="Hori S."/>
            <person name="Arai W."/>
            <person name="Tsubouchi T."/>
            <person name="Morono Y."/>
            <person name="Uchiyama I."/>
            <person name="Ito T."/>
            <person name="Fujiyama A."/>
            <person name="Inagaki F."/>
            <person name="Takami H."/>
        </authorList>
    </citation>
    <scope>NUCLEOTIDE SEQUENCE</scope>
    <source>
        <strain evidence="2">Expedition CK06-06</strain>
    </source>
</reference>
<comment type="caution">
    <text evidence="2">The sequence shown here is derived from an EMBL/GenBank/DDBJ whole genome shotgun (WGS) entry which is preliminary data.</text>
</comment>
<feature type="domain" description="Peptidase A1" evidence="1">
    <location>
        <begin position="130"/>
        <end position="238"/>
    </location>
</feature>
<dbReference type="PROSITE" id="PS51767">
    <property type="entry name" value="PEPTIDASE_A1"/>
    <property type="match status" value="1"/>
</dbReference>
<gene>
    <name evidence="2" type="ORF">S01H1_75201</name>
</gene>
<evidence type="ECO:0000313" key="2">
    <source>
        <dbReference type="EMBL" id="GAG47751.1"/>
    </source>
</evidence>
<evidence type="ECO:0000259" key="1">
    <source>
        <dbReference type="PROSITE" id="PS51767"/>
    </source>
</evidence>
<dbReference type="AlphaFoldDB" id="X0ZHA9"/>
<dbReference type="GO" id="GO:0004190">
    <property type="term" value="F:aspartic-type endopeptidase activity"/>
    <property type="evidence" value="ECO:0007669"/>
    <property type="project" value="InterPro"/>
</dbReference>
<dbReference type="GO" id="GO:0006508">
    <property type="term" value="P:proteolysis"/>
    <property type="evidence" value="ECO:0007669"/>
    <property type="project" value="InterPro"/>
</dbReference>
<feature type="non-terminal residue" evidence="2">
    <location>
        <position position="1"/>
    </location>
</feature>
<accession>X0ZHA9</accession>
<dbReference type="PROSITE" id="PS00141">
    <property type="entry name" value="ASP_PROTEASE"/>
    <property type="match status" value="1"/>
</dbReference>
<sequence>DGFLAGHYTVTGTTFPVVGCYDYVTTSPLPAPEGIRSVSLVVSNEDSEGNNHHSQLALVGMLREEENELDLYMFQTFPLTKYTSNKLRHVSLVKEIDKHREVTPDVAKGTGVMVFPVRMGLARNNGATPWYVELAIGEGFSSDHKSDYQLFKFIFDTGTSSTWVTSKECNTVPCKHHRRYDYDLSATHIWIDQKEQASELGPWGEFRFKVGQDTWHVFAENPQQDTLVRRLYSVPNMR</sequence>
<organism evidence="2">
    <name type="scientific">marine sediment metagenome</name>
    <dbReference type="NCBI Taxonomy" id="412755"/>
    <lineage>
        <taxon>unclassified sequences</taxon>
        <taxon>metagenomes</taxon>
        <taxon>ecological metagenomes</taxon>
    </lineage>
</organism>